<dbReference type="RefSeq" id="XP_062878512.1">
    <property type="nucleotide sequence ID" value="XM_063022442.1"/>
</dbReference>
<accession>A0AAX4HEG6</accession>
<evidence type="ECO:0000313" key="1">
    <source>
        <dbReference type="EMBL" id="WPK26130.1"/>
    </source>
</evidence>
<dbReference type="Proteomes" id="UP001338582">
    <property type="component" value="Chromosome 4"/>
</dbReference>
<protein>
    <recommendedName>
        <fullName evidence="3">Nitrogen regulatory protein areA GATA-like domain-containing protein</fullName>
    </recommendedName>
</protein>
<organism evidence="1 2">
    <name type="scientific">Australozyma saopauloensis</name>
    <dbReference type="NCBI Taxonomy" id="291208"/>
    <lineage>
        <taxon>Eukaryota</taxon>
        <taxon>Fungi</taxon>
        <taxon>Dikarya</taxon>
        <taxon>Ascomycota</taxon>
        <taxon>Saccharomycotina</taxon>
        <taxon>Pichiomycetes</taxon>
        <taxon>Metschnikowiaceae</taxon>
        <taxon>Australozyma</taxon>
    </lineage>
</organism>
<dbReference type="GO" id="GO:0042149">
    <property type="term" value="P:cellular response to glucose starvation"/>
    <property type="evidence" value="ECO:0007669"/>
    <property type="project" value="TreeGrafter"/>
</dbReference>
<dbReference type="GO" id="GO:0007039">
    <property type="term" value="P:protein catabolic process in the vacuole"/>
    <property type="evidence" value="ECO:0007669"/>
    <property type="project" value="TreeGrafter"/>
</dbReference>
<dbReference type="GeneID" id="88174539"/>
<proteinExistence type="predicted"/>
<sequence>MSMDDSCIHHRIPFTENVDYLSSNYISDYHLYVCWKQNNTISIKAHKEDISVTIPLTISRRLENTSWRRWVKQQKNLSEILPATINWNKYQDVTWLYGPKYTNVCPYEAPSHKNSIELTQSNLQKWDCADVDMDSDDSVSLRLSSLMSFASDSIPSEADDDSDDEDFSEYSHIKPVLKQKSNPFAPTPKPRRKLVKFSYVINSREYANGLLFDYYFLDTLCL</sequence>
<reference evidence="1 2" key="1">
    <citation type="submission" date="2023-10" db="EMBL/GenBank/DDBJ databases">
        <title>Draft Genome Sequence of Candida saopaulonensis from a very Premature Infant with Sepsis.</title>
        <authorList>
            <person name="Ning Y."/>
            <person name="Dai R."/>
            <person name="Xiao M."/>
            <person name="Xu Y."/>
            <person name="Yan Q."/>
            <person name="Zhang L."/>
        </authorList>
    </citation>
    <scope>NUCLEOTIDE SEQUENCE [LARGE SCALE GENOMIC DNA]</scope>
    <source>
        <strain evidence="1 2">19XY460</strain>
    </source>
</reference>
<dbReference type="InterPro" id="IPR052292">
    <property type="entry name" value="Glucose_repression_reg"/>
</dbReference>
<dbReference type="AlphaFoldDB" id="A0AAX4HEG6"/>
<dbReference type="EMBL" id="CP138897">
    <property type="protein sequence ID" value="WPK26130.1"/>
    <property type="molecule type" value="Genomic_DNA"/>
</dbReference>
<keyword evidence="2" id="KW-1185">Reference proteome</keyword>
<dbReference type="PANTHER" id="PTHR28051">
    <property type="entry name" value="PROTEIN MTL1-RELATED"/>
    <property type="match status" value="1"/>
</dbReference>
<evidence type="ECO:0000313" key="2">
    <source>
        <dbReference type="Proteomes" id="UP001338582"/>
    </source>
</evidence>
<dbReference type="PANTHER" id="PTHR28051:SF1">
    <property type="entry name" value="PROTEIN MTL1-RELATED"/>
    <property type="match status" value="1"/>
</dbReference>
<dbReference type="GO" id="GO:0005773">
    <property type="term" value="C:vacuole"/>
    <property type="evidence" value="ECO:0007669"/>
    <property type="project" value="GOC"/>
</dbReference>
<name>A0AAX4HEG6_9ASCO</name>
<evidence type="ECO:0008006" key="3">
    <source>
        <dbReference type="Google" id="ProtNLM"/>
    </source>
</evidence>
<dbReference type="KEGG" id="asau:88174539"/>
<gene>
    <name evidence="1" type="ORF">PUMCH_003475</name>
</gene>